<protein>
    <submittedName>
        <fullName evidence="4">Gfo/Idh/MocA family oxidoreductase</fullName>
    </submittedName>
</protein>
<dbReference type="SUPFAM" id="SSF55347">
    <property type="entry name" value="Glyceraldehyde-3-phosphate dehydrogenase-like, C-terminal domain"/>
    <property type="match status" value="1"/>
</dbReference>
<accession>A0A3P3R9J0</accession>
<evidence type="ECO:0000259" key="2">
    <source>
        <dbReference type="Pfam" id="PF01408"/>
    </source>
</evidence>
<dbReference type="EMBL" id="RRCH01000023">
    <property type="protein sequence ID" value="RRJ30116.1"/>
    <property type="molecule type" value="Genomic_DNA"/>
</dbReference>
<evidence type="ECO:0000313" key="4">
    <source>
        <dbReference type="EMBL" id="RRJ30116.1"/>
    </source>
</evidence>
<dbReference type="Gene3D" id="3.40.50.720">
    <property type="entry name" value="NAD(P)-binding Rossmann-like Domain"/>
    <property type="match status" value="1"/>
</dbReference>
<feature type="domain" description="Gfo/Idh/MocA-like oxidoreductase N-terminal" evidence="2">
    <location>
        <begin position="5"/>
        <end position="117"/>
    </location>
</feature>
<keyword evidence="1" id="KW-0560">Oxidoreductase</keyword>
<dbReference type="Pfam" id="PF01408">
    <property type="entry name" value="GFO_IDH_MocA"/>
    <property type="match status" value="1"/>
</dbReference>
<feature type="domain" description="GFO/IDH/MocA-like oxidoreductase" evidence="3">
    <location>
        <begin position="130"/>
        <end position="263"/>
    </location>
</feature>
<dbReference type="SUPFAM" id="SSF51735">
    <property type="entry name" value="NAD(P)-binding Rossmann-fold domains"/>
    <property type="match status" value="1"/>
</dbReference>
<dbReference type="Gene3D" id="3.30.360.10">
    <property type="entry name" value="Dihydrodipicolinate Reductase, domain 2"/>
    <property type="match status" value="1"/>
</dbReference>
<keyword evidence="5" id="KW-1185">Reference proteome</keyword>
<dbReference type="InterPro" id="IPR055170">
    <property type="entry name" value="GFO_IDH_MocA-like_dom"/>
</dbReference>
<comment type="caution">
    <text evidence="4">The sequence shown here is derived from an EMBL/GenBank/DDBJ whole genome shotgun (WGS) entry which is preliminary data.</text>
</comment>
<dbReference type="GO" id="GO:0016491">
    <property type="term" value="F:oxidoreductase activity"/>
    <property type="evidence" value="ECO:0007669"/>
    <property type="project" value="UniProtKB-KW"/>
</dbReference>
<dbReference type="InterPro" id="IPR000683">
    <property type="entry name" value="Gfo/Idh/MocA-like_OxRdtase_N"/>
</dbReference>
<dbReference type="InterPro" id="IPR050463">
    <property type="entry name" value="Gfo/Idh/MocA_oxidrdct_glycsds"/>
</dbReference>
<name>A0A3P3R9J0_9EURY</name>
<reference evidence="4 5" key="1">
    <citation type="submission" date="2018-11" db="EMBL/GenBank/DDBJ databases">
        <title>Taxonoimc description of Halomarina strain SPP-AMP-1.</title>
        <authorList>
            <person name="Pal Y."/>
            <person name="Srinivasana K."/>
            <person name="Verma A."/>
            <person name="Kumar P."/>
        </authorList>
    </citation>
    <scope>NUCLEOTIDE SEQUENCE [LARGE SCALE GENOMIC DNA]</scope>
    <source>
        <strain evidence="4 5">SPP-AMP-1</strain>
    </source>
</reference>
<dbReference type="Proteomes" id="UP000282322">
    <property type="component" value="Unassembled WGS sequence"/>
</dbReference>
<sequence>MERITLGIIGCGTISDVYFETATEFDVLEVVACADLATERAEAKAEQYGCRVLTTDALLADSEIDVAVILTPPSTHGDLLMRALENDTHAYTEKPLATSMHQGTEIVRTAQEKDLLVGSAPDTVLGSGLQTCRDVLDSGRIGDPVGAVAAWASPGHEHWHPDPDFYYQEGGGPLFDMGPYYLTALIALLGPASAVAGTTTTATDERTITSEPRWGETIDVAVPTHETGTITFENGSVGTVLMSFDVWESSTTGFEIHGTEGSLQLTNPNRFDGAPRVRVRGADETQEVSVTRNQSRQQRGLGLVDLAYALTTDWHHRTSAALALHVLDIMTGIRDSGAEHDYVELSSTLERPPAVPDDFPNSP</sequence>
<dbReference type="AlphaFoldDB" id="A0A3P3R9J0"/>
<dbReference type="PANTHER" id="PTHR43818:SF11">
    <property type="entry name" value="BCDNA.GH03377"/>
    <property type="match status" value="1"/>
</dbReference>
<evidence type="ECO:0000256" key="1">
    <source>
        <dbReference type="ARBA" id="ARBA00023002"/>
    </source>
</evidence>
<dbReference type="OrthoDB" id="25239at2157"/>
<evidence type="ECO:0000259" key="3">
    <source>
        <dbReference type="Pfam" id="PF22725"/>
    </source>
</evidence>
<proteinExistence type="predicted"/>
<dbReference type="Pfam" id="PF22725">
    <property type="entry name" value="GFO_IDH_MocA_C3"/>
    <property type="match status" value="1"/>
</dbReference>
<evidence type="ECO:0000313" key="5">
    <source>
        <dbReference type="Proteomes" id="UP000282322"/>
    </source>
</evidence>
<dbReference type="PANTHER" id="PTHR43818">
    <property type="entry name" value="BCDNA.GH03377"/>
    <property type="match status" value="1"/>
</dbReference>
<dbReference type="GO" id="GO:0000166">
    <property type="term" value="F:nucleotide binding"/>
    <property type="evidence" value="ECO:0007669"/>
    <property type="project" value="InterPro"/>
</dbReference>
<organism evidence="4 5">
    <name type="scientific">Halocatena pleomorpha</name>
    <dbReference type="NCBI Taxonomy" id="1785090"/>
    <lineage>
        <taxon>Archaea</taxon>
        <taxon>Methanobacteriati</taxon>
        <taxon>Methanobacteriota</taxon>
        <taxon>Stenosarchaea group</taxon>
        <taxon>Halobacteria</taxon>
        <taxon>Halobacteriales</taxon>
        <taxon>Natronomonadaceae</taxon>
        <taxon>Halocatena</taxon>
    </lineage>
</organism>
<gene>
    <name evidence="4" type="ORF">EIK79_11080</name>
</gene>
<dbReference type="RefSeq" id="WP_124955189.1">
    <property type="nucleotide sequence ID" value="NZ_RRCH01000023.1"/>
</dbReference>
<dbReference type="InterPro" id="IPR036291">
    <property type="entry name" value="NAD(P)-bd_dom_sf"/>
</dbReference>